<gene>
    <name evidence="2" type="ORF">QO018_004639</name>
</gene>
<dbReference type="EMBL" id="JAUSVU010000020">
    <property type="protein sequence ID" value="MDQ0535755.1"/>
    <property type="molecule type" value="Genomic_DNA"/>
</dbReference>
<protein>
    <submittedName>
        <fullName evidence="2">Quinol monooxygenase YgiN</fullName>
    </submittedName>
</protein>
<dbReference type="SUPFAM" id="SSF54909">
    <property type="entry name" value="Dimeric alpha+beta barrel"/>
    <property type="match status" value="1"/>
</dbReference>
<keyword evidence="3" id="KW-1185">Reference proteome</keyword>
<proteinExistence type="predicted"/>
<keyword evidence="2" id="KW-0560">Oxidoreductase</keyword>
<feature type="domain" description="ABM" evidence="1">
    <location>
        <begin position="16"/>
        <end position="111"/>
    </location>
</feature>
<name>A0ABU0MQL9_9PROT</name>
<evidence type="ECO:0000259" key="1">
    <source>
        <dbReference type="PROSITE" id="PS51725"/>
    </source>
</evidence>
<evidence type="ECO:0000313" key="3">
    <source>
        <dbReference type="Proteomes" id="UP001244552"/>
    </source>
</evidence>
<dbReference type="PROSITE" id="PS51725">
    <property type="entry name" value="ABM"/>
    <property type="match status" value="1"/>
</dbReference>
<dbReference type="RefSeq" id="WP_209987642.1">
    <property type="nucleotide sequence ID" value="NZ_JAGINO010000022.1"/>
</dbReference>
<dbReference type="GO" id="GO:0004497">
    <property type="term" value="F:monooxygenase activity"/>
    <property type="evidence" value="ECO:0007669"/>
    <property type="project" value="UniProtKB-KW"/>
</dbReference>
<dbReference type="InterPro" id="IPR007138">
    <property type="entry name" value="ABM_dom"/>
</dbReference>
<dbReference type="Proteomes" id="UP001244552">
    <property type="component" value="Unassembled WGS sequence"/>
</dbReference>
<accession>A0ABU0MQL9</accession>
<keyword evidence="2" id="KW-0503">Monooxygenase</keyword>
<reference evidence="2 3" key="1">
    <citation type="submission" date="2023-07" db="EMBL/GenBank/DDBJ databases">
        <title>Genomic Encyclopedia of Type Strains, Phase IV (KMG-IV): sequencing the most valuable type-strain genomes for metagenomic binning, comparative biology and taxonomic classification.</title>
        <authorList>
            <person name="Goeker M."/>
        </authorList>
    </citation>
    <scope>NUCLEOTIDE SEQUENCE [LARGE SCALE GENOMIC DNA]</scope>
    <source>
        <strain evidence="2 3">DSM 19922</strain>
    </source>
</reference>
<evidence type="ECO:0000313" key="2">
    <source>
        <dbReference type="EMBL" id="MDQ0535755.1"/>
    </source>
</evidence>
<dbReference type="Pfam" id="PF03992">
    <property type="entry name" value="ABM"/>
    <property type="match status" value="1"/>
</dbReference>
<dbReference type="InterPro" id="IPR011008">
    <property type="entry name" value="Dimeric_a/b-barrel"/>
</dbReference>
<sequence>MAPSNAATIEAEADRLTLINVYEVEPEKQVDLSRLLSKVTEDTIRHQPGFVSVCIHTSLDGSKVVNYAQWESKKHFQDFMAQPAVQEELKRFAALAKSVTPSLCMVDAVHVARA</sequence>
<comment type="caution">
    <text evidence="2">The sequence shown here is derived from an EMBL/GenBank/DDBJ whole genome shotgun (WGS) entry which is preliminary data.</text>
</comment>
<organism evidence="2 3">
    <name type="scientific">Azospirillum picis</name>
    <dbReference type="NCBI Taxonomy" id="488438"/>
    <lineage>
        <taxon>Bacteria</taxon>
        <taxon>Pseudomonadati</taxon>
        <taxon>Pseudomonadota</taxon>
        <taxon>Alphaproteobacteria</taxon>
        <taxon>Rhodospirillales</taxon>
        <taxon>Azospirillaceae</taxon>
        <taxon>Azospirillum</taxon>
    </lineage>
</organism>
<dbReference type="Gene3D" id="3.30.70.100">
    <property type="match status" value="1"/>
</dbReference>